<reference evidence="1" key="1">
    <citation type="journal article" date="2020" name="mSystems">
        <title>Genome- and Community-Level Interaction Insights into Carbon Utilization and Element Cycling Functions of Hydrothermarchaeota in Hydrothermal Sediment.</title>
        <authorList>
            <person name="Zhou Z."/>
            <person name="Liu Y."/>
            <person name="Xu W."/>
            <person name="Pan J."/>
            <person name="Luo Z.H."/>
            <person name="Li M."/>
        </authorList>
    </citation>
    <scope>NUCLEOTIDE SEQUENCE [LARGE SCALE GENOMIC DNA]</scope>
    <source>
        <strain evidence="1">SpSt-754</strain>
    </source>
</reference>
<dbReference type="EMBL" id="DTGD01000253">
    <property type="protein sequence ID" value="HGB36571.1"/>
    <property type="molecule type" value="Genomic_DNA"/>
</dbReference>
<evidence type="ECO:0000313" key="1">
    <source>
        <dbReference type="EMBL" id="HGB36571.1"/>
    </source>
</evidence>
<name>A0A7V3KPN4_UNCW3</name>
<dbReference type="AlphaFoldDB" id="A0A7V3KPN4"/>
<gene>
    <name evidence="1" type="ORF">ENV38_06685</name>
</gene>
<comment type="caution">
    <text evidence="1">The sequence shown here is derived from an EMBL/GenBank/DDBJ whole genome shotgun (WGS) entry which is preliminary data.</text>
</comment>
<organism evidence="1">
    <name type="scientific">candidate division WOR-3 bacterium</name>
    <dbReference type="NCBI Taxonomy" id="2052148"/>
    <lineage>
        <taxon>Bacteria</taxon>
        <taxon>Bacteria division WOR-3</taxon>
    </lineage>
</organism>
<proteinExistence type="predicted"/>
<sequence length="320" mass="36799">MKLLILMVASLTNLYTGVQYGDQLERRGLPLLESFGKYYVSFTFNSALVNEYRYQYLYDSYNNTVGRQITYERRNYYLVKPDVLFGLGFWIFKTYLYFREVVDLNYIYEKIQYNSSYLVEDTLRIERKGSIFEGGLVVSLDFSGFQMATGLGLLNKDMPSSVQRSIRPVAAFGYSTKSFGILTQFSTKVKFPEENYYSMPNQVALSGYYSPAVKSGARIDFEFLYKRFSKLDTTLTDYWLGSVGISHTFRDMTFLRVGGVLEKSFVNDIYVPGIDVALGYKMSPFYFGINLSKAFISYSQGTELIEENPLKIGFNVKIAN</sequence>
<accession>A0A7V3KPN4</accession>
<protein>
    <submittedName>
        <fullName evidence="1">Uncharacterized protein</fullName>
    </submittedName>
</protein>